<evidence type="ECO:0000313" key="1">
    <source>
        <dbReference type="EMBL" id="GFK94594.1"/>
    </source>
</evidence>
<comment type="caution">
    <text evidence="1">The sequence shown here is derived from an EMBL/GenBank/DDBJ whole genome shotgun (WGS) entry which is preliminary data.</text>
</comment>
<proteinExistence type="predicted"/>
<gene>
    <name evidence="1" type="ORF">NNJEOMEG_02441</name>
</gene>
<dbReference type="EMBL" id="BLTE01000011">
    <property type="protein sequence ID" value="GFK94594.1"/>
    <property type="molecule type" value="Genomic_DNA"/>
</dbReference>
<organism evidence="1 2">
    <name type="scientific">Fundidesulfovibrio magnetotacticus</name>
    <dbReference type="NCBI Taxonomy" id="2730080"/>
    <lineage>
        <taxon>Bacteria</taxon>
        <taxon>Pseudomonadati</taxon>
        <taxon>Thermodesulfobacteriota</taxon>
        <taxon>Desulfovibrionia</taxon>
        <taxon>Desulfovibrionales</taxon>
        <taxon>Desulfovibrionaceae</taxon>
        <taxon>Fundidesulfovibrio</taxon>
    </lineage>
</organism>
<dbReference type="RefSeq" id="WP_173084829.1">
    <property type="nucleotide sequence ID" value="NZ_BLTE01000011.1"/>
</dbReference>
<reference evidence="1 2" key="2">
    <citation type="submission" date="2020-05" db="EMBL/GenBank/DDBJ databases">
        <title>Draft genome sequence of Desulfovibrio sp. strainFSS-1.</title>
        <authorList>
            <person name="Shimoshige H."/>
            <person name="Kobayashi H."/>
            <person name="Maekawa T."/>
        </authorList>
    </citation>
    <scope>NUCLEOTIDE SEQUENCE [LARGE SCALE GENOMIC DNA]</scope>
    <source>
        <strain evidence="1 2">SIID29052-01</strain>
    </source>
</reference>
<protein>
    <recommendedName>
        <fullName evidence="3">UspA domain-containing protein</fullName>
    </recommendedName>
</protein>
<dbReference type="AlphaFoldDB" id="A0A6V8LS79"/>
<evidence type="ECO:0000313" key="2">
    <source>
        <dbReference type="Proteomes" id="UP000494245"/>
    </source>
</evidence>
<name>A0A6V8LS79_9BACT</name>
<keyword evidence="2" id="KW-1185">Reference proteome</keyword>
<reference evidence="1 2" key="1">
    <citation type="submission" date="2020-04" db="EMBL/GenBank/DDBJ databases">
        <authorList>
            <consortium name="Desulfovibrio sp. FSS-1 genome sequencing consortium"/>
            <person name="Shimoshige H."/>
            <person name="Kobayashi H."/>
            <person name="Maekawa T."/>
        </authorList>
    </citation>
    <scope>NUCLEOTIDE SEQUENCE [LARGE SCALE GENOMIC DNA]</scope>
    <source>
        <strain evidence="1 2">SIID29052-01</strain>
    </source>
</reference>
<dbReference type="Proteomes" id="UP000494245">
    <property type="component" value="Unassembled WGS sequence"/>
</dbReference>
<evidence type="ECO:0008006" key="3">
    <source>
        <dbReference type="Google" id="ProtNLM"/>
    </source>
</evidence>
<accession>A0A6V8LS79</accession>
<sequence length="188" mass="20231">MRTRRTGLAGASNAAQAGEPAIRVSRRGRFRERLEDQASAVGLAEHALFGEALAVGGEGVCAKKIVAVSTEPEFPEALVSQALGLADRIGLEVVGLSIGPAEAGGPEGQASRRGEFFRERAMRSGRDFAERALQAGIPFRHVVGFGRVGEVLERESSRLKRVEFVLAVREQRGRDGYRPSMPLYEVTG</sequence>